<reference evidence="2" key="1">
    <citation type="submission" date="2022-04" db="EMBL/GenBank/DDBJ databases">
        <title>Lysobacter sp. CAU 1642 isolated from sea sand.</title>
        <authorList>
            <person name="Kim W."/>
        </authorList>
    </citation>
    <scope>NUCLEOTIDE SEQUENCE</scope>
    <source>
        <strain evidence="2">CAU 1642</strain>
    </source>
</reference>
<proteinExistence type="predicted"/>
<dbReference type="Proteomes" id="UP001431449">
    <property type="component" value="Unassembled WGS sequence"/>
</dbReference>
<dbReference type="GO" id="GO:0016787">
    <property type="term" value="F:hydrolase activity"/>
    <property type="evidence" value="ECO:0007669"/>
    <property type="project" value="UniProtKB-KW"/>
</dbReference>
<organism evidence="2 3">
    <name type="scientific">Pseudomarimonas salicorniae</name>
    <dbReference type="NCBI Taxonomy" id="2933270"/>
    <lineage>
        <taxon>Bacteria</taxon>
        <taxon>Pseudomonadati</taxon>
        <taxon>Pseudomonadota</taxon>
        <taxon>Gammaproteobacteria</taxon>
        <taxon>Lysobacterales</taxon>
        <taxon>Lysobacteraceae</taxon>
        <taxon>Pseudomarimonas</taxon>
    </lineage>
</organism>
<evidence type="ECO:0000313" key="2">
    <source>
        <dbReference type="EMBL" id="MCK7593925.1"/>
    </source>
</evidence>
<dbReference type="EC" id="3.4.22.-" evidence="2"/>
<comment type="caution">
    <text evidence="2">The sequence shown here is derived from an EMBL/GenBank/DDBJ whole genome shotgun (WGS) entry which is preliminary data.</text>
</comment>
<dbReference type="InterPro" id="IPR022445">
    <property type="entry name" value="Sortase_proteobact_type"/>
</dbReference>
<dbReference type="Pfam" id="PF04203">
    <property type="entry name" value="Sortase"/>
    <property type="match status" value="1"/>
</dbReference>
<evidence type="ECO:0000313" key="3">
    <source>
        <dbReference type="Proteomes" id="UP001431449"/>
    </source>
</evidence>
<dbReference type="Gene3D" id="2.40.260.10">
    <property type="entry name" value="Sortase"/>
    <property type="match status" value="1"/>
</dbReference>
<dbReference type="InterPro" id="IPR005754">
    <property type="entry name" value="Sortase"/>
</dbReference>
<dbReference type="SUPFAM" id="SSF63817">
    <property type="entry name" value="Sortase"/>
    <property type="match status" value="1"/>
</dbReference>
<accession>A0ABT0GIU8</accession>
<dbReference type="InterPro" id="IPR041999">
    <property type="entry name" value="Sortase_D_1"/>
</dbReference>
<protein>
    <submittedName>
        <fullName evidence="2">Class GN sortase</fullName>
        <ecNumber evidence="2">3.4.22.-</ecNumber>
    </submittedName>
</protein>
<evidence type="ECO:0000256" key="1">
    <source>
        <dbReference type="ARBA" id="ARBA00022801"/>
    </source>
</evidence>
<dbReference type="CDD" id="cd05828">
    <property type="entry name" value="Sortase_D_1"/>
    <property type="match status" value="1"/>
</dbReference>
<keyword evidence="1 2" id="KW-0378">Hydrolase</keyword>
<dbReference type="NCBIfam" id="TIGR01076">
    <property type="entry name" value="sortase_fam"/>
    <property type="match status" value="1"/>
</dbReference>
<dbReference type="NCBIfam" id="TIGR03784">
    <property type="entry name" value="marine_sortase"/>
    <property type="match status" value="1"/>
</dbReference>
<dbReference type="RefSeq" id="WP_248208636.1">
    <property type="nucleotide sequence ID" value="NZ_JALNMH010000007.1"/>
</dbReference>
<keyword evidence="3" id="KW-1185">Reference proteome</keyword>
<sequence>MNPVSALRRGVIGLLLTSALALAVDAGWIHAKAALSQVLLRQAWLESRLDGATHRPWPWADTHPVALLRVTELEVEQVVLAGDSGRVLAFGPGWAPASASPEGGGTIVISGHRDTHFAWLRSLVRGDRVELETTQGLRTWQVSEMRVADSRRERIALDADRGELLLVTCWPFDAVRAGGPMRYVVRLIET</sequence>
<dbReference type="EMBL" id="JALNMH010000007">
    <property type="protein sequence ID" value="MCK7593925.1"/>
    <property type="molecule type" value="Genomic_DNA"/>
</dbReference>
<dbReference type="InterPro" id="IPR023365">
    <property type="entry name" value="Sortase_dom-sf"/>
</dbReference>
<gene>
    <name evidence="2" type="ORF">M0G41_09600</name>
</gene>
<name>A0ABT0GIU8_9GAMM</name>